<accession>A0A820MA00</accession>
<evidence type="ECO:0000313" key="3">
    <source>
        <dbReference type="EMBL" id="CAF4369934.1"/>
    </source>
</evidence>
<evidence type="ECO:0000256" key="2">
    <source>
        <dbReference type="SAM" id="Phobius"/>
    </source>
</evidence>
<feature type="transmembrane region" description="Helical" evidence="2">
    <location>
        <begin position="108"/>
        <end position="129"/>
    </location>
</feature>
<feature type="compositionally biased region" description="Basic and acidic residues" evidence="1">
    <location>
        <begin position="44"/>
        <end position="53"/>
    </location>
</feature>
<keyword evidence="2" id="KW-1133">Transmembrane helix</keyword>
<sequence length="160" mass="17663">MSNSGAPHIGFDEISIHQGSCDDQTETTIQSVTTSSEMTTQDELISKQTEDSTTRITTTPLSASTTSTLIDTSSSTTTSKEEIHTSTLVDNIIISSYAQILPYETHHIIILSTVIPLVWTVFIVVIICIKRSNHIRNERSNSNRNFRLSNQIELHDASPA</sequence>
<name>A0A820MA00_9BILA</name>
<organism evidence="3 4">
    <name type="scientific">Adineta steineri</name>
    <dbReference type="NCBI Taxonomy" id="433720"/>
    <lineage>
        <taxon>Eukaryota</taxon>
        <taxon>Metazoa</taxon>
        <taxon>Spiralia</taxon>
        <taxon>Gnathifera</taxon>
        <taxon>Rotifera</taxon>
        <taxon>Eurotatoria</taxon>
        <taxon>Bdelloidea</taxon>
        <taxon>Adinetida</taxon>
        <taxon>Adinetidae</taxon>
        <taxon>Adineta</taxon>
    </lineage>
</organism>
<feature type="non-terminal residue" evidence="3">
    <location>
        <position position="1"/>
    </location>
</feature>
<protein>
    <submittedName>
        <fullName evidence="3">Uncharacterized protein</fullName>
    </submittedName>
</protein>
<comment type="caution">
    <text evidence="3">The sequence shown here is derived from an EMBL/GenBank/DDBJ whole genome shotgun (WGS) entry which is preliminary data.</text>
</comment>
<evidence type="ECO:0000256" key="1">
    <source>
        <dbReference type="SAM" id="MobiDB-lite"/>
    </source>
</evidence>
<keyword evidence="2" id="KW-0812">Transmembrane</keyword>
<proteinExistence type="predicted"/>
<reference evidence="3" key="1">
    <citation type="submission" date="2021-02" db="EMBL/GenBank/DDBJ databases">
        <authorList>
            <person name="Nowell W R."/>
        </authorList>
    </citation>
    <scope>NUCLEOTIDE SEQUENCE</scope>
</reference>
<feature type="region of interest" description="Disordered" evidence="1">
    <location>
        <begin position="35"/>
        <end position="54"/>
    </location>
</feature>
<dbReference type="Proteomes" id="UP000663881">
    <property type="component" value="Unassembled WGS sequence"/>
</dbReference>
<dbReference type="AlphaFoldDB" id="A0A820MA00"/>
<dbReference type="EMBL" id="CAJOAY010023884">
    <property type="protein sequence ID" value="CAF4369934.1"/>
    <property type="molecule type" value="Genomic_DNA"/>
</dbReference>
<keyword evidence="2" id="KW-0472">Membrane</keyword>
<gene>
    <name evidence="3" type="ORF">OKA104_LOCUS49781</name>
</gene>
<evidence type="ECO:0000313" key="4">
    <source>
        <dbReference type="Proteomes" id="UP000663881"/>
    </source>
</evidence>